<protein>
    <submittedName>
        <fullName evidence="2">Glycosyltransferase family 2 protein</fullName>
    </submittedName>
</protein>
<proteinExistence type="predicted"/>
<keyword evidence="3" id="KW-1185">Reference proteome</keyword>
<dbReference type="CDD" id="cd00761">
    <property type="entry name" value="Glyco_tranf_GTA_type"/>
    <property type="match status" value="1"/>
</dbReference>
<feature type="domain" description="Glycosyltransferase 2-like" evidence="1">
    <location>
        <begin position="12"/>
        <end position="151"/>
    </location>
</feature>
<evidence type="ECO:0000259" key="1">
    <source>
        <dbReference type="Pfam" id="PF00535"/>
    </source>
</evidence>
<dbReference type="EMBL" id="JBHRTF010000002">
    <property type="protein sequence ID" value="MFC3114328.1"/>
    <property type="molecule type" value="Genomic_DNA"/>
</dbReference>
<dbReference type="PANTHER" id="PTHR22916:SF3">
    <property type="entry name" value="UDP-GLCNAC:BETAGAL BETA-1,3-N-ACETYLGLUCOSAMINYLTRANSFERASE-LIKE PROTEIN 1"/>
    <property type="match status" value="1"/>
</dbReference>
<dbReference type="InterPro" id="IPR001173">
    <property type="entry name" value="Glyco_trans_2-like"/>
</dbReference>
<dbReference type="Pfam" id="PF00535">
    <property type="entry name" value="Glycos_transf_2"/>
    <property type="match status" value="1"/>
</dbReference>
<organism evidence="2 3">
    <name type="scientific">Cellvibrio fontiphilus</name>
    <dbReference type="NCBI Taxonomy" id="1815559"/>
    <lineage>
        <taxon>Bacteria</taxon>
        <taxon>Pseudomonadati</taxon>
        <taxon>Pseudomonadota</taxon>
        <taxon>Gammaproteobacteria</taxon>
        <taxon>Cellvibrionales</taxon>
        <taxon>Cellvibrionaceae</taxon>
        <taxon>Cellvibrio</taxon>
    </lineage>
</organism>
<evidence type="ECO:0000313" key="3">
    <source>
        <dbReference type="Proteomes" id="UP001595555"/>
    </source>
</evidence>
<comment type="caution">
    <text evidence="2">The sequence shown here is derived from an EMBL/GenBank/DDBJ whole genome shotgun (WGS) entry which is preliminary data.</text>
</comment>
<dbReference type="Gene3D" id="3.90.550.10">
    <property type="entry name" value="Spore Coat Polysaccharide Biosynthesis Protein SpsA, Chain A"/>
    <property type="match status" value="1"/>
</dbReference>
<dbReference type="InterPro" id="IPR029044">
    <property type="entry name" value="Nucleotide-diphossugar_trans"/>
</dbReference>
<dbReference type="PANTHER" id="PTHR22916">
    <property type="entry name" value="GLYCOSYLTRANSFERASE"/>
    <property type="match status" value="1"/>
</dbReference>
<gene>
    <name evidence="2" type="ORF">ACFODX_02090</name>
</gene>
<reference evidence="3" key="1">
    <citation type="journal article" date="2019" name="Int. J. Syst. Evol. Microbiol.">
        <title>The Global Catalogue of Microorganisms (GCM) 10K type strain sequencing project: providing services to taxonomists for standard genome sequencing and annotation.</title>
        <authorList>
            <consortium name="The Broad Institute Genomics Platform"/>
            <consortium name="The Broad Institute Genome Sequencing Center for Infectious Disease"/>
            <person name="Wu L."/>
            <person name="Ma J."/>
        </authorList>
    </citation>
    <scope>NUCLEOTIDE SEQUENCE [LARGE SCALE GENOMIC DNA]</scope>
    <source>
        <strain evidence="3">KCTC 52237</strain>
    </source>
</reference>
<name>A0ABV7FC57_9GAMM</name>
<evidence type="ECO:0000313" key="2">
    <source>
        <dbReference type="EMBL" id="MFC3114328.1"/>
    </source>
</evidence>
<sequence>MFIKVDETPAISVIVPVFNVQDYLPECLSSLASQSFSLPYEILLIDDCSTDKSKAICESFIANYPGRARLICQDKNSGVSNARNRGIQAATGRYFTFVDSDDRLPAMALEQLYAAAIKHGADVVKGNCIIFDEQKSRPANHNVTKEKIYRDDAILSAFLQHQEIRGHTWGKLFCRASFAHILNPPNVTMAEDTLYCAEVFANAKKLVLITANVYHYRLRATGATGRKFQTCGYLWWLHSIESCGHFVSRPNQQRHLKALQIRTLLQLTREARSLQTDELRTVLPEVTARQQQWQLDIPALRLALQIHPRFLFHFLKFTRELKQLKARLRSTPTASSI</sequence>
<accession>A0ABV7FC57</accession>
<dbReference type="SUPFAM" id="SSF53448">
    <property type="entry name" value="Nucleotide-diphospho-sugar transferases"/>
    <property type="match status" value="1"/>
</dbReference>
<dbReference type="Proteomes" id="UP001595555">
    <property type="component" value="Unassembled WGS sequence"/>
</dbReference>
<dbReference type="RefSeq" id="WP_378115577.1">
    <property type="nucleotide sequence ID" value="NZ_JBHRTF010000002.1"/>
</dbReference>